<dbReference type="Gramene" id="KZM97016">
    <property type="protein sequence ID" value="KZM97016"/>
    <property type="gene ID" value="DCAR_015622"/>
</dbReference>
<sequence length="456" mass="48911">MATVSLKLLVDTSTQKVIFAEAGKDFVDFLFGLLEIPLGSLLSHLARQGVYESWALSKVYQSVNELDKEYLQPDQTKNILLNPIMSSSRTKGAPLMQQLGYRKSQSSSSSSYNSSVGKEVDGYVKGSVTYMISDDLAVKPVSSISSISLINSLGVKDIATLEEKIVDIDMQKVFLILTSNIKNCKMAPLSLKLVIDNSTEKVICAEAEKDFVDFLFGLLRTPLGSLIRDLAKEGMCQSWSLSKVYLSVTKLGDEYLQTEQTKQTLLNPNMPPSNTKGAPPFSTSSSSFGTTPGSFGTIPPNLFESAFGSGSGSFGCGSGSFGSSPSSFGSGSGSFGSSPSSFGPSPSSFGTSPGSFDFSGLFRAPRNDDRKEVNGYVKGSVTYMISDDLTVKPKPGISCVRFLKSLGVKDMDTVEEKIVKIDAKKALQLVKTSFESSTVLTDVFVGKTGKKCDTDE</sequence>
<dbReference type="PANTHER" id="PTHR33103:SF99">
    <property type="entry name" value="DUF674 FAMILY PROTEIN"/>
    <property type="match status" value="1"/>
</dbReference>
<accession>A0A165A6Z3</accession>
<gene>
    <name evidence="2" type="ORF">DCAR_015622</name>
</gene>
<organism evidence="2">
    <name type="scientific">Daucus carota subsp. sativus</name>
    <name type="common">Carrot</name>
    <dbReference type="NCBI Taxonomy" id="79200"/>
    <lineage>
        <taxon>Eukaryota</taxon>
        <taxon>Viridiplantae</taxon>
        <taxon>Streptophyta</taxon>
        <taxon>Embryophyta</taxon>
        <taxon>Tracheophyta</taxon>
        <taxon>Spermatophyta</taxon>
        <taxon>Magnoliopsida</taxon>
        <taxon>eudicotyledons</taxon>
        <taxon>Gunneridae</taxon>
        <taxon>Pentapetalae</taxon>
        <taxon>asterids</taxon>
        <taxon>campanulids</taxon>
        <taxon>Apiales</taxon>
        <taxon>Apiaceae</taxon>
        <taxon>Apioideae</taxon>
        <taxon>Scandiceae</taxon>
        <taxon>Daucinae</taxon>
        <taxon>Daucus</taxon>
        <taxon>Daucus sect. Daucus</taxon>
    </lineage>
</organism>
<protein>
    <recommendedName>
        <fullName evidence="3">DUF674 domain-containing protein</fullName>
    </recommendedName>
</protein>
<name>A0A165A6Z3_DAUCS</name>
<dbReference type="PANTHER" id="PTHR33103">
    <property type="entry name" value="OS01G0153900 PROTEIN"/>
    <property type="match status" value="1"/>
</dbReference>
<dbReference type="InterPro" id="IPR007750">
    <property type="entry name" value="DUF674"/>
</dbReference>
<feature type="compositionally biased region" description="Low complexity" evidence="1">
    <location>
        <begin position="279"/>
        <end position="290"/>
    </location>
</feature>
<dbReference type="OMA" id="CIGNIYR"/>
<comment type="caution">
    <text evidence="2">The sequence shown here is derived from an EMBL/GenBank/DDBJ whole genome shotgun (WGS) entry which is preliminary data.</text>
</comment>
<proteinExistence type="predicted"/>
<feature type="compositionally biased region" description="Polar residues" evidence="1">
    <location>
        <begin position="265"/>
        <end position="276"/>
    </location>
</feature>
<dbReference type="AlphaFoldDB" id="A0A165A6Z3"/>
<dbReference type="EMBL" id="LNRQ01000004">
    <property type="protein sequence ID" value="KZM97016.1"/>
    <property type="molecule type" value="Genomic_DNA"/>
</dbReference>
<evidence type="ECO:0000313" key="2">
    <source>
        <dbReference type="EMBL" id="KZM97016.1"/>
    </source>
</evidence>
<evidence type="ECO:0008006" key="3">
    <source>
        <dbReference type="Google" id="ProtNLM"/>
    </source>
</evidence>
<reference evidence="2" key="1">
    <citation type="journal article" date="2016" name="Nat. Genet.">
        <title>A high-quality carrot genome assembly provides new insights into carotenoid accumulation and asterid genome evolution.</title>
        <authorList>
            <person name="Iorizzo M."/>
            <person name="Ellison S."/>
            <person name="Senalik D."/>
            <person name="Zeng P."/>
            <person name="Satapoomin P."/>
            <person name="Huang J."/>
            <person name="Bowman M."/>
            <person name="Iovene M."/>
            <person name="Sanseverino W."/>
            <person name="Cavagnaro P."/>
            <person name="Yildiz M."/>
            <person name="Macko-Podgorni A."/>
            <person name="Moranska E."/>
            <person name="Grzebelus E."/>
            <person name="Grzebelus D."/>
            <person name="Ashrafi H."/>
            <person name="Zheng Z."/>
            <person name="Cheng S."/>
            <person name="Spooner D."/>
            <person name="Van Deynze A."/>
            <person name="Simon P."/>
        </authorList>
    </citation>
    <scope>NUCLEOTIDE SEQUENCE [LARGE SCALE GENOMIC DNA]</scope>
    <source>
        <tissue evidence="2">Leaf</tissue>
    </source>
</reference>
<dbReference type="STRING" id="79200.A0A165A6Z3"/>
<dbReference type="Pfam" id="PF05056">
    <property type="entry name" value="DUF674"/>
    <property type="match status" value="4"/>
</dbReference>
<evidence type="ECO:0000256" key="1">
    <source>
        <dbReference type="SAM" id="MobiDB-lite"/>
    </source>
</evidence>
<feature type="region of interest" description="Disordered" evidence="1">
    <location>
        <begin position="265"/>
        <end position="290"/>
    </location>
</feature>